<comment type="caution">
    <text evidence="2">The sequence shown here is derived from an EMBL/GenBank/DDBJ whole genome shotgun (WGS) entry which is preliminary data.</text>
</comment>
<feature type="compositionally biased region" description="Polar residues" evidence="1">
    <location>
        <begin position="21"/>
        <end position="37"/>
    </location>
</feature>
<dbReference type="AlphaFoldDB" id="A0A448XFI8"/>
<name>A0A448XFI8_9PLAT</name>
<accession>A0A448XFI8</accession>
<dbReference type="Proteomes" id="UP000784294">
    <property type="component" value="Unassembled WGS sequence"/>
</dbReference>
<proteinExistence type="predicted"/>
<dbReference type="EMBL" id="CAAALY010250129">
    <property type="protein sequence ID" value="VEL35571.1"/>
    <property type="molecule type" value="Genomic_DNA"/>
</dbReference>
<evidence type="ECO:0000313" key="3">
    <source>
        <dbReference type="Proteomes" id="UP000784294"/>
    </source>
</evidence>
<keyword evidence="3" id="KW-1185">Reference proteome</keyword>
<gene>
    <name evidence="2" type="ORF">PXEA_LOCUS29011</name>
</gene>
<evidence type="ECO:0000256" key="1">
    <source>
        <dbReference type="SAM" id="MobiDB-lite"/>
    </source>
</evidence>
<organism evidence="2 3">
    <name type="scientific">Protopolystoma xenopodis</name>
    <dbReference type="NCBI Taxonomy" id="117903"/>
    <lineage>
        <taxon>Eukaryota</taxon>
        <taxon>Metazoa</taxon>
        <taxon>Spiralia</taxon>
        <taxon>Lophotrochozoa</taxon>
        <taxon>Platyhelminthes</taxon>
        <taxon>Monogenea</taxon>
        <taxon>Polyopisthocotylea</taxon>
        <taxon>Polystomatidea</taxon>
        <taxon>Polystomatidae</taxon>
        <taxon>Protopolystoma</taxon>
    </lineage>
</organism>
<evidence type="ECO:0000313" key="2">
    <source>
        <dbReference type="EMBL" id="VEL35571.1"/>
    </source>
</evidence>
<sequence length="77" mass="8882">MFSDLPIASINGTRRQKQYSKQKSEFQSKFQSESTSGIHERTLSRLDHFAIEGQMQFSRPCSTAAQRFPLQDLVKFP</sequence>
<reference evidence="2" key="1">
    <citation type="submission" date="2018-11" db="EMBL/GenBank/DDBJ databases">
        <authorList>
            <consortium name="Pathogen Informatics"/>
        </authorList>
    </citation>
    <scope>NUCLEOTIDE SEQUENCE</scope>
</reference>
<feature type="region of interest" description="Disordered" evidence="1">
    <location>
        <begin position="13"/>
        <end position="38"/>
    </location>
</feature>
<protein>
    <submittedName>
        <fullName evidence="2">Uncharacterized protein</fullName>
    </submittedName>
</protein>